<name>A0ABV6GDZ1_9BACI</name>
<comment type="cofactor">
    <cofactor evidence="1 9">
        <name>pyridoxal 5'-phosphate</name>
        <dbReference type="ChEBI" id="CHEBI:597326"/>
    </cofactor>
</comment>
<comment type="pathway">
    <text evidence="2 9">Amino-acid biosynthesis; L-histidine biosynthesis; L-histidine from 5-phospho-alpha-D-ribose 1-diphosphate: step 7/9.</text>
</comment>
<proteinExistence type="inferred from homology"/>
<dbReference type="CDD" id="cd00609">
    <property type="entry name" value="AAT_like"/>
    <property type="match status" value="1"/>
</dbReference>
<dbReference type="PANTHER" id="PTHR43643:SF3">
    <property type="entry name" value="HISTIDINOL-PHOSPHATE AMINOTRANSFERASE"/>
    <property type="match status" value="1"/>
</dbReference>
<dbReference type="InterPro" id="IPR015424">
    <property type="entry name" value="PyrdxlP-dep_Trfase"/>
</dbReference>
<evidence type="ECO:0000313" key="11">
    <source>
        <dbReference type="EMBL" id="MFC0271611.1"/>
    </source>
</evidence>
<dbReference type="NCBIfam" id="TIGR01141">
    <property type="entry name" value="hisC"/>
    <property type="match status" value="1"/>
</dbReference>
<evidence type="ECO:0000256" key="4">
    <source>
        <dbReference type="ARBA" id="ARBA00022576"/>
    </source>
</evidence>
<dbReference type="InterPro" id="IPR015422">
    <property type="entry name" value="PyrdxlP-dep_Trfase_small"/>
</dbReference>
<comment type="catalytic activity">
    <reaction evidence="8 9">
        <text>L-histidinol phosphate + 2-oxoglutarate = 3-(imidazol-4-yl)-2-oxopropyl phosphate + L-glutamate</text>
        <dbReference type="Rhea" id="RHEA:23744"/>
        <dbReference type="ChEBI" id="CHEBI:16810"/>
        <dbReference type="ChEBI" id="CHEBI:29985"/>
        <dbReference type="ChEBI" id="CHEBI:57766"/>
        <dbReference type="ChEBI" id="CHEBI:57980"/>
        <dbReference type="EC" id="2.6.1.9"/>
    </reaction>
</comment>
<comment type="subunit">
    <text evidence="3 9">Homodimer.</text>
</comment>
<keyword evidence="4 9" id="KW-0032">Aminotransferase</keyword>
<dbReference type="PANTHER" id="PTHR43643">
    <property type="entry name" value="HISTIDINOL-PHOSPHATE AMINOTRANSFERASE 2"/>
    <property type="match status" value="1"/>
</dbReference>
<dbReference type="Gene3D" id="3.40.640.10">
    <property type="entry name" value="Type I PLP-dependent aspartate aminotransferase-like (Major domain)"/>
    <property type="match status" value="1"/>
</dbReference>
<evidence type="ECO:0000256" key="8">
    <source>
        <dbReference type="ARBA" id="ARBA00047481"/>
    </source>
</evidence>
<dbReference type="InterPro" id="IPR004839">
    <property type="entry name" value="Aminotransferase_I/II_large"/>
</dbReference>
<keyword evidence="9" id="KW-0028">Amino-acid biosynthesis</keyword>
<reference evidence="11 12" key="1">
    <citation type="submission" date="2024-09" db="EMBL/GenBank/DDBJ databases">
        <authorList>
            <person name="Sun Q."/>
            <person name="Mori K."/>
        </authorList>
    </citation>
    <scope>NUCLEOTIDE SEQUENCE [LARGE SCALE GENOMIC DNA]</scope>
    <source>
        <strain evidence="11 12">CCM 7228</strain>
    </source>
</reference>
<gene>
    <name evidence="9 11" type="primary">hisC</name>
    <name evidence="11" type="ORF">ACFFIX_09095</name>
</gene>
<evidence type="ECO:0000256" key="7">
    <source>
        <dbReference type="ARBA" id="ARBA00023102"/>
    </source>
</evidence>
<accession>A0ABV6GDZ1</accession>
<dbReference type="InterPro" id="IPR005861">
    <property type="entry name" value="HisP_aminotrans"/>
</dbReference>
<evidence type="ECO:0000259" key="10">
    <source>
        <dbReference type="Pfam" id="PF00155"/>
    </source>
</evidence>
<keyword evidence="12" id="KW-1185">Reference proteome</keyword>
<evidence type="ECO:0000313" key="12">
    <source>
        <dbReference type="Proteomes" id="UP001589854"/>
    </source>
</evidence>
<keyword evidence="7 9" id="KW-0368">Histidine biosynthesis</keyword>
<protein>
    <recommendedName>
        <fullName evidence="9">Histidinol-phosphate aminotransferase</fullName>
        <ecNumber evidence="9">2.6.1.9</ecNumber>
    </recommendedName>
    <alternativeName>
        <fullName evidence="9">Imidazole acetol-phosphate transaminase</fullName>
    </alternativeName>
</protein>
<feature type="domain" description="Aminotransferase class I/classII large" evidence="10">
    <location>
        <begin position="30"/>
        <end position="355"/>
    </location>
</feature>
<keyword evidence="6 9" id="KW-0663">Pyridoxal phosphate</keyword>
<evidence type="ECO:0000256" key="9">
    <source>
        <dbReference type="HAMAP-Rule" id="MF_01023"/>
    </source>
</evidence>
<dbReference type="EC" id="2.6.1.9" evidence="9"/>
<dbReference type="SUPFAM" id="SSF53383">
    <property type="entry name" value="PLP-dependent transferases"/>
    <property type="match status" value="1"/>
</dbReference>
<dbReference type="GO" id="GO:0004400">
    <property type="term" value="F:histidinol-phosphate transaminase activity"/>
    <property type="evidence" value="ECO:0007669"/>
    <property type="project" value="UniProtKB-EC"/>
</dbReference>
<evidence type="ECO:0000256" key="1">
    <source>
        <dbReference type="ARBA" id="ARBA00001933"/>
    </source>
</evidence>
<dbReference type="Proteomes" id="UP001589854">
    <property type="component" value="Unassembled WGS sequence"/>
</dbReference>
<organism evidence="11 12">
    <name type="scientific">Metabacillus herbersteinensis</name>
    <dbReference type="NCBI Taxonomy" id="283816"/>
    <lineage>
        <taxon>Bacteria</taxon>
        <taxon>Bacillati</taxon>
        <taxon>Bacillota</taxon>
        <taxon>Bacilli</taxon>
        <taxon>Bacillales</taxon>
        <taxon>Bacillaceae</taxon>
        <taxon>Metabacillus</taxon>
    </lineage>
</organism>
<dbReference type="InterPro" id="IPR015421">
    <property type="entry name" value="PyrdxlP-dep_Trfase_major"/>
</dbReference>
<keyword evidence="5 9" id="KW-0808">Transferase</keyword>
<evidence type="ECO:0000256" key="2">
    <source>
        <dbReference type="ARBA" id="ARBA00005011"/>
    </source>
</evidence>
<dbReference type="Gene3D" id="3.90.1150.10">
    <property type="entry name" value="Aspartate Aminotransferase, domain 1"/>
    <property type="match status" value="1"/>
</dbReference>
<dbReference type="EMBL" id="JBHLVO010000005">
    <property type="protein sequence ID" value="MFC0271611.1"/>
    <property type="molecule type" value="Genomic_DNA"/>
</dbReference>
<comment type="similarity">
    <text evidence="9">Belongs to the class-II pyridoxal-phosphate-dependent aminotransferase family. Histidinol-phosphate aminotransferase subfamily.</text>
</comment>
<evidence type="ECO:0000256" key="6">
    <source>
        <dbReference type="ARBA" id="ARBA00022898"/>
    </source>
</evidence>
<comment type="caution">
    <text evidence="11">The sequence shown here is derived from an EMBL/GenBank/DDBJ whole genome shotgun (WGS) entry which is preliminary data.</text>
</comment>
<dbReference type="HAMAP" id="MF_01023">
    <property type="entry name" value="HisC_aminotrans_2"/>
    <property type="match status" value="1"/>
</dbReference>
<feature type="modified residue" description="N6-(pyridoxal phosphate)lysine" evidence="9">
    <location>
        <position position="222"/>
    </location>
</feature>
<dbReference type="RefSeq" id="WP_378932825.1">
    <property type="nucleotide sequence ID" value="NZ_JBHLVO010000005.1"/>
</dbReference>
<dbReference type="PROSITE" id="PS00599">
    <property type="entry name" value="AA_TRANSFER_CLASS_2"/>
    <property type="match status" value="1"/>
</dbReference>
<dbReference type="InterPro" id="IPR001917">
    <property type="entry name" value="Aminotrans_II_pyridoxalP_BS"/>
</dbReference>
<evidence type="ECO:0000256" key="5">
    <source>
        <dbReference type="ARBA" id="ARBA00022679"/>
    </source>
</evidence>
<evidence type="ECO:0000256" key="3">
    <source>
        <dbReference type="ARBA" id="ARBA00011738"/>
    </source>
</evidence>
<sequence>MQIKNQLLDLKPYQPGKPIEEVKKEYKLTKIVKLASNENPYGSSPLVKLAIQQELEQLALYPDGYSATLRDKLAKHLNVAENELIIGNGSDEIIQIICRALLNNQSNTVMATPTFSQYRHNAVIEGAEIREVPLINGNHDLIGMLHQIDENTKIVWVCSPNNPTGTYVDRNSLLRFLEKVPTSVLVVVDEAYYEYVTAEDFPQTISLINNYPNLMILRTFSKAYGLASLRVGFGIGNAEFIKNIEPARAPFNTNRFAQAAAVAAIEDQDFIEKCLQLNIKGLQQFYHFCEECKLSYYPSEANFILIDFKRDSDEVFQALLEKGYIVRSGNALGFPTHLRITIGTEQQNQEIIERLKEFIH</sequence>
<dbReference type="InterPro" id="IPR050106">
    <property type="entry name" value="HistidinolP_aminotransfase"/>
</dbReference>
<dbReference type="Pfam" id="PF00155">
    <property type="entry name" value="Aminotran_1_2"/>
    <property type="match status" value="1"/>
</dbReference>